<reference evidence="2" key="1">
    <citation type="submission" date="2021-06" db="EMBL/GenBank/DDBJ databases">
        <authorList>
            <person name="Hodson N. C."/>
            <person name="Mongue J. A."/>
            <person name="Jaron S. K."/>
        </authorList>
    </citation>
    <scope>NUCLEOTIDE SEQUENCE</scope>
</reference>
<protein>
    <recommendedName>
        <fullName evidence="4">ER-bound oxygenase mpaB/mpaB'/Rubber oxygenase catalytic domain-containing protein</fullName>
    </recommendedName>
</protein>
<dbReference type="EMBL" id="CAJVCH010529666">
    <property type="protein sequence ID" value="CAG7823486.1"/>
    <property type="molecule type" value="Genomic_DNA"/>
</dbReference>
<keyword evidence="3" id="KW-1185">Reference proteome</keyword>
<gene>
    <name evidence="2" type="ORF">AFUS01_LOCUS33701</name>
</gene>
<feature type="signal peptide" evidence="1">
    <location>
        <begin position="1"/>
        <end position="23"/>
    </location>
</feature>
<accession>A0A8J2KXS4</accession>
<name>A0A8J2KXS4_9HEXA</name>
<evidence type="ECO:0000313" key="2">
    <source>
        <dbReference type="EMBL" id="CAG7823486.1"/>
    </source>
</evidence>
<dbReference type="OrthoDB" id="6361347at2759"/>
<feature type="chain" id="PRO_5035248879" description="ER-bound oxygenase mpaB/mpaB'/Rubber oxygenase catalytic domain-containing protein" evidence="1">
    <location>
        <begin position="24"/>
        <end position="437"/>
    </location>
</feature>
<evidence type="ECO:0000313" key="3">
    <source>
        <dbReference type="Proteomes" id="UP000708208"/>
    </source>
</evidence>
<sequence length="437" mass="50542">MHYFKKYREIFLFLACLRYAVVSESQFNKICKRSRRNQECSKITIERNVCNNVRHDDVPHCAVPVDELFQGAHLRGLVDLPSFAPSWLNKTLYREGQKWARENYSLVTFCHYVGALLVAFGADAGKVILGTGKSHVLEKAIPRYAATMRQIWLWYDNELTNENDIVFTSLKNVRAIHQSVDVQYENSTLEQGATWIQENLNWDLDEAMWDAVLKDLNNSDIPEQYRSYSENILENLKTSQITLNQFRMAVTQHLFVAIPFIVRNSIDVTNPTEEQMLGWNHLWAVLGYALGIEDEYNVALHPSLKEIHAYYTEFFNKIILPGLFSIQSDSKILVEVLLQILHKNTPTYDAVNPRLFMTFILADVVGVKTSNMESLLTTVDKIIFHAQKPVQGLLKHGPQFLTDLVNKFTKAQAEAVMETWFKYVVKSDYLIAKYMYY</sequence>
<organism evidence="2 3">
    <name type="scientific">Allacma fusca</name>
    <dbReference type="NCBI Taxonomy" id="39272"/>
    <lineage>
        <taxon>Eukaryota</taxon>
        <taxon>Metazoa</taxon>
        <taxon>Ecdysozoa</taxon>
        <taxon>Arthropoda</taxon>
        <taxon>Hexapoda</taxon>
        <taxon>Collembola</taxon>
        <taxon>Symphypleona</taxon>
        <taxon>Sminthuridae</taxon>
        <taxon>Allacma</taxon>
    </lineage>
</organism>
<dbReference type="AlphaFoldDB" id="A0A8J2KXS4"/>
<comment type="caution">
    <text evidence="2">The sequence shown here is derived from an EMBL/GenBank/DDBJ whole genome shotgun (WGS) entry which is preliminary data.</text>
</comment>
<dbReference type="Proteomes" id="UP000708208">
    <property type="component" value="Unassembled WGS sequence"/>
</dbReference>
<dbReference type="PANTHER" id="PTHR37159">
    <property type="entry name" value="GH11867P"/>
    <property type="match status" value="1"/>
</dbReference>
<keyword evidence="1" id="KW-0732">Signal</keyword>
<proteinExistence type="predicted"/>
<evidence type="ECO:0008006" key="4">
    <source>
        <dbReference type="Google" id="ProtNLM"/>
    </source>
</evidence>
<dbReference type="PANTHER" id="PTHR37159:SF1">
    <property type="entry name" value="GH11867P"/>
    <property type="match status" value="1"/>
</dbReference>
<evidence type="ECO:0000256" key="1">
    <source>
        <dbReference type="SAM" id="SignalP"/>
    </source>
</evidence>